<dbReference type="InterPro" id="IPR056740">
    <property type="entry name" value="ILV_EDD_C"/>
</dbReference>
<keyword evidence="9" id="KW-1185">Reference proteome</keyword>
<dbReference type="InterPro" id="IPR037237">
    <property type="entry name" value="IlvD/EDD_N"/>
</dbReference>
<comment type="similarity">
    <text evidence="1">Belongs to the IlvD/Edd family.</text>
</comment>
<evidence type="ECO:0000259" key="7">
    <source>
        <dbReference type="Pfam" id="PF24877"/>
    </source>
</evidence>
<dbReference type="AlphaFoldDB" id="A0A372IJI0"/>
<keyword evidence="5" id="KW-0456">Lyase</keyword>
<dbReference type="InterPro" id="IPR052352">
    <property type="entry name" value="Sugar_Degrad_Dehydratases"/>
</dbReference>
<dbReference type="GO" id="GO:0051536">
    <property type="term" value="F:iron-sulfur cluster binding"/>
    <property type="evidence" value="ECO:0007669"/>
    <property type="project" value="UniProtKB-KW"/>
</dbReference>
<evidence type="ECO:0000256" key="5">
    <source>
        <dbReference type="ARBA" id="ARBA00023239"/>
    </source>
</evidence>
<dbReference type="EMBL" id="QVQT01000007">
    <property type="protein sequence ID" value="RFU15067.1"/>
    <property type="molecule type" value="Genomic_DNA"/>
</dbReference>
<reference evidence="8 9" key="1">
    <citation type="submission" date="2018-08" db="EMBL/GenBank/DDBJ databases">
        <title>Acidipila sp. 4G-K13, an acidobacterium isolated from forest soil.</title>
        <authorList>
            <person name="Gao Z.-H."/>
            <person name="Qiu L.-H."/>
        </authorList>
    </citation>
    <scope>NUCLEOTIDE SEQUENCE [LARGE SCALE GENOMIC DNA]</scope>
    <source>
        <strain evidence="8 9">4G-K13</strain>
    </source>
</reference>
<dbReference type="GO" id="GO:0016836">
    <property type="term" value="F:hydro-lyase activity"/>
    <property type="evidence" value="ECO:0007669"/>
    <property type="project" value="UniProtKB-ARBA"/>
</dbReference>
<dbReference type="Gene3D" id="3.50.30.80">
    <property type="entry name" value="IlvD/EDD C-terminal domain-like"/>
    <property type="match status" value="1"/>
</dbReference>
<organism evidence="8 9">
    <name type="scientific">Paracidobacterium acidisoli</name>
    <dbReference type="NCBI Taxonomy" id="2303751"/>
    <lineage>
        <taxon>Bacteria</taxon>
        <taxon>Pseudomonadati</taxon>
        <taxon>Acidobacteriota</taxon>
        <taxon>Terriglobia</taxon>
        <taxon>Terriglobales</taxon>
        <taxon>Acidobacteriaceae</taxon>
        <taxon>Paracidobacterium</taxon>
    </lineage>
</organism>
<dbReference type="PANTHER" id="PTHR43183:SF1">
    <property type="entry name" value="HYPOTHETICAL DIHYDROXY-ACID DEHYDRATASE (EUROFUNG)-RELATED"/>
    <property type="match status" value="1"/>
</dbReference>
<keyword evidence="2" id="KW-0479">Metal-binding</keyword>
<evidence type="ECO:0000259" key="6">
    <source>
        <dbReference type="Pfam" id="PF00920"/>
    </source>
</evidence>
<evidence type="ECO:0000313" key="8">
    <source>
        <dbReference type="EMBL" id="RFU15067.1"/>
    </source>
</evidence>
<gene>
    <name evidence="8" type="ORF">D0Y96_18145</name>
</gene>
<evidence type="ECO:0000256" key="1">
    <source>
        <dbReference type="ARBA" id="ARBA00006486"/>
    </source>
</evidence>
<dbReference type="FunFam" id="3.50.30.80:FF:000001">
    <property type="entry name" value="Dihydroxy-acid dehydratase"/>
    <property type="match status" value="1"/>
</dbReference>
<dbReference type="RefSeq" id="WP_117302814.1">
    <property type="nucleotide sequence ID" value="NZ_QVQT02000007.1"/>
</dbReference>
<dbReference type="InterPro" id="IPR000581">
    <property type="entry name" value="ILV_EDD_N"/>
</dbReference>
<evidence type="ECO:0000313" key="9">
    <source>
        <dbReference type="Proteomes" id="UP000264702"/>
    </source>
</evidence>
<comment type="caution">
    <text evidence="8">The sequence shown here is derived from an EMBL/GenBank/DDBJ whole genome shotgun (WGS) entry which is preliminary data.</text>
</comment>
<feature type="domain" description="Dihydroxy-acid/6-phosphogluconate dehydratase N-terminal" evidence="6">
    <location>
        <begin position="38"/>
        <end position="351"/>
    </location>
</feature>
<name>A0A372IJI0_9BACT</name>
<dbReference type="Pfam" id="PF24877">
    <property type="entry name" value="ILV_EDD_C"/>
    <property type="match status" value="1"/>
</dbReference>
<evidence type="ECO:0000256" key="4">
    <source>
        <dbReference type="ARBA" id="ARBA00023014"/>
    </source>
</evidence>
<dbReference type="Pfam" id="PF00920">
    <property type="entry name" value="ILVD_EDD_N"/>
    <property type="match status" value="1"/>
</dbReference>
<keyword evidence="4" id="KW-0411">Iron-sulfur</keyword>
<evidence type="ECO:0000256" key="3">
    <source>
        <dbReference type="ARBA" id="ARBA00023004"/>
    </source>
</evidence>
<accession>A0A372IJI0</accession>
<keyword evidence="3" id="KW-0408">Iron</keyword>
<feature type="domain" description="Dihydroxy-acid/6-phosphogluconate dehydratase C-terminal" evidence="7">
    <location>
        <begin position="361"/>
        <end position="555"/>
    </location>
</feature>
<dbReference type="PANTHER" id="PTHR43183">
    <property type="entry name" value="HYPOTHETICAL DIHYDROXYACID DEHYDRATASE (EUROFUNG)-RELATED"/>
    <property type="match status" value="1"/>
</dbReference>
<dbReference type="Proteomes" id="UP000264702">
    <property type="component" value="Unassembled WGS sequence"/>
</dbReference>
<sequence length="573" mass="62411">MKTGKSLRSAAWFGSADKDGFIHRSWMRGYPEDVFDGRPVIGICNTWSELTPCNAHFRELAERVKRGVWEAGGFPLEFPVMSLGETNIRPTAMLFRNLVSMDVEESIRANPIDGVVLLCGCDKTVPSLIMGAASCDLPTLVVSGGPMLNGKFRNTMIGSGTDVWRFSEDARAGILSLPEFREAEVCMSRSAGHCMSMGTASSMACMVEALGLGLPQNAAIPAPDSRRLTLAHLAGRRIVEMVHEDLRMSRILTRQAFENAIRVNGAIGGSTNVVLHSLAIAGRIEVDLSLHDWDVLGRDVATVVDLMPSGRFLMEDFYYAGGLPAILRLLGENGLLHRDALTVNGKTIWENVQHAANWNSEVIRPVDNPVAAHGGITVLRGNLAPDGAVIKPSAASPHLLRHRGRAVAFDSIEHYRQRIADPELDVDENSILVLKNCGPCGYPGMPEVGNMGLPPGILRRGIRDMVRISDARMSGTAYGTVILHVTPEAAVGGPLALVRDGDWIEVDVEARKLHLDVSDEELAARRSAWKKPEQRMKGGYQGLYVDRVMQADRGADFDFLVGCRGADIPRESH</sequence>
<dbReference type="NCBIfam" id="NF009560">
    <property type="entry name" value="PRK13017.1"/>
    <property type="match status" value="1"/>
</dbReference>
<evidence type="ECO:0000256" key="2">
    <source>
        <dbReference type="ARBA" id="ARBA00022723"/>
    </source>
</evidence>
<protein>
    <submittedName>
        <fullName evidence="8">Dihydroxy-acid dehydratase</fullName>
    </submittedName>
</protein>
<dbReference type="SUPFAM" id="SSF143975">
    <property type="entry name" value="IlvD/EDD N-terminal domain-like"/>
    <property type="match status" value="1"/>
</dbReference>
<dbReference type="NCBIfam" id="NF004784">
    <property type="entry name" value="PRK06131.1"/>
    <property type="match status" value="1"/>
</dbReference>
<dbReference type="InterPro" id="IPR042096">
    <property type="entry name" value="Dihydro-acid_dehy_C"/>
</dbReference>
<dbReference type="GO" id="GO:0046872">
    <property type="term" value="F:metal ion binding"/>
    <property type="evidence" value="ECO:0007669"/>
    <property type="project" value="UniProtKB-KW"/>
</dbReference>
<dbReference type="OrthoDB" id="9807077at2"/>
<proteinExistence type="inferred from homology"/>
<dbReference type="SUPFAM" id="SSF52016">
    <property type="entry name" value="LeuD/IlvD-like"/>
    <property type="match status" value="1"/>
</dbReference>